<dbReference type="GO" id="GO:0051880">
    <property type="term" value="F:G-quadruplex DNA binding"/>
    <property type="evidence" value="ECO:0007669"/>
    <property type="project" value="TreeGrafter"/>
</dbReference>
<keyword evidence="10" id="KW-0175">Coiled coil</keyword>
<dbReference type="GO" id="GO:0000794">
    <property type="term" value="C:condensed nuclear chromosome"/>
    <property type="evidence" value="ECO:0007669"/>
    <property type="project" value="TreeGrafter"/>
</dbReference>
<dbReference type="Gene3D" id="3.40.50.300">
    <property type="entry name" value="P-loop containing nucleotide triphosphate hydrolases"/>
    <property type="match status" value="2"/>
</dbReference>
<comment type="catalytic activity">
    <reaction evidence="9">
        <text>ATP + H2O = ADP + phosphate + H(+)</text>
        <dbReference type="Rhea" id="RHEA:13065"/>
        <dbReference type="ChEBI" id="CHEBI:15377"/>
        <dbReference type="ChEBI" id="CHEBI:15378"/>
        <dbReference type="ChEBI" id="CHEBI:30616"/>
        <dbReference type="ChEBI" id="CHEBI:43474"/>
        <dbReference type="ChEBI" id="CHEBI:456216"/>
    </reaction>
</comment>
<evidence type="ECO:0000256" key="2">
    <source>
        <dbReference type="ARBA" id="ARBA00004123"/>
    </source>
</evidence>
<evidence type="ECO:0000256" key="9">
    <source>
        <dbReference type="ARBA" id="ARBA00049360"/>
    </source>
</evidence>
<dbReference type="GO" id="GO:0046872">
    <property type="term" value="F:metal ion binding"/>
    <property type="evidence" value="ECO:0007669"/>
    <property type="project" value="UniProtKB-KW"/>
</dbReference>
<evidence type="ECO:0000256" key="1">
    <source>
        <dbReference type="ARBA" id="ARBA00001947"/>
    </source>
</evidence>
<evidence type="ECO:0000313" key="12">
    <source>
        <dbReference type="EMBL" id="CAG8557174.1"/>
    </source>
</evidence>
<comment type="similarity">
    <text evidence="4">Belongs to the SMC family. RAD50 subfamily.</text>
</comment>
<dbReference type="PANTHER" id="PTHR18867">
    <property type="entry name" value="RAD50"/>
    <property type="match status" value="1"/>
</dbReference>
<feature type="domain" description="Rad50/SbcC-type AAA" evidence="11">
    <location>
        <begin position="7"/>
        <end position="252"/>
    </location>
</feature>
<comment type="subcellular location">
    <subcellularLocation>
        <location evidence="3">Chromosome</location>
    </subcellularLocation>
    <subcellularLocation>
        <location evidence="2">Nucleus</location>
    </subcellularLocation>
</comment>
<dbReference type="Proteomes" id="UP000789739">
    <property type="component" value="Unassembled WGS sequence"/>
</dbReference>
<dbReference type="SUPFAM" id="SSF52540">
    <property type="entry name" value="P-loop containing nucleoside triphosphate hydrolases"/>
    <property type="match status" value="2"/>
</dbReference>
<organism evidence="12 13">
    <name type="scientific">Paraglomus brasilianum</name>
    <dbReference type="NCBI Taxonomy" id="144538"/>
    <lineage>
        <taxon>Eukaryota</taxon>
        <taxon>Fungi</taxon>
        <taxon>Fungi incertae sedis</taxon>
        <taxon>Mucoromycota</taxon>
        <taxon>Glomeromycotina</taxon>
        <taxon>Glomeromycetes</taxon>
        <taxon>Paraglomerales</taxon>
        <taxon>Paraglomeraceae</taxon>
        <taxon>Paraglomus</taxon>
    </lineage>
</organism>
<accession>A0A9N9BAR1</accession>
<dbReference type="InterPro" id="IPR038729">
    <property type="entry name" value="Rad50/SbcC_AAA"/>
</dbReference>
<comment type="cofactor">
    <cofactor evidence="1">
        <name>Zn(2+)</name>
        <dbReference type="ChEBI" id="CHEBI:29105"/>
    </cofactor>
</comment>
<feature type="coiled-coil region" evidence="10">
    <location>
        <begin position="581"/>
        <end position="625"/>
    </location>
</feature>
<evidence type="ECO:0000256" key="8">
    <source>
        <dbReference type="ARBA" id="ARBA00023242"/>
    </source>
</evidence>
<keyword evidence="5" id="KW-0158">Chromosome</keyword>
<feature type="coiled-coil region" evidence="10">
    <location>
        <begin position="1008"/>
        <end position="1035"/>
    </location>
</feature>
<feature type="coiled-coil region" evidence="10">
    <location>
        <begin position="213"/>
        <end position="362"/>
    </location>
</feature>
<dbReference type="GO" id="GO:0016887">
    <property type="term" value="F:ATP hydrolysis activity"/>
    <property type="evidence" value="ECO:0007669"/>
    <property type="project" value="InterPro"/>
</dbReference>
<feature type="coiled-coil region" evidence="10">
    <location>
        <begin position="745"/>
        <end position="926"/>
    </location>
</feature>
<evidence type="ECO:0000256" key="3">
    <source>
        <dbReference type="ARBA" id="ARBA00004286"/>
    </source>
</evidence>
<dbReference type="GO" id="GO:0030870">
    <property type="term" value="C:Mre11 complex"/>
    <property type="evidence" value="ECO:0007669"/>
    <property type="project" value="TreeGrafter"/>
</dbReference>
<dbReference type="GO" id="GO:0000722">
    <property type="term" value="P:telomere maintenance via recombination"/>
    <property type="evidence" value="ECO:0007669"/>
    <property type="project" value="TreeGrafter"/>
</dbReference>
<dbReference type="GO" id="GO:0003691">
    <property type="term" value="F:double-stranded telomeric DNA binding"/>
    <property type="evidence" value="ECO:0007669"/>
    <property type="project" value="TreeGrafter"/>
</dbReference>
<evidence type="ECO:0000259" key="11">
    <source>
        <dbReference type="Pfam" id="PF13476"/>
    </source>
</evidence>
<protein>
    <submittedName>
        <fullName evidence="12">10292_t:CDS:1</fullName>
    </submittedName>
</protein>
<keyword evidence="7" id="KW-0862">Zinc</keyword>
<comment type="caution">
    <text evidence="12">The sequence shown here is derived from an EMBL/GenBank/DDBJ whole genome shotgun (WGS) entry which is preliminary data.</text>
</comment>
<feature type="coiled-coil region" evidence="10">
    <location>
        <begin position="454"/>
        <end position="495"/>
    </location>
</feature>
<gene>
    <name evidence="12" type="ORF">PBRASI_LOCUS5399</name>
</gene>
<dbReference type="InterPro" id="IPR027417">
    <property type="entry name" value="P-loop_NTPase"/>
</dbReference>
<dbReference type="EMBL" id="CAJVPI010000627">
    <property type="protein sequence ID" value="CAG8557174.1"/>
    <property type="molecule type" value="Genomic_DNA"/>
</dbReference>
<keyword evidence="13" id="KW-1185">Reference proteome</keyword>
<evidence type="ECO:0000256" key="6">
    <source>
        <dbReference type="ARBA" id="ARBA00022723"/>
    </source>
</evidence>
<dbReference type="OrthoDB" id="18797at2759"/>
<evidence type="ECO:0000256" key="7">
    <source>
        <dbReference type="ARBA" id="ARBA00022833"/>
    </source>
</evidence>
<evidence type="ECO:0000256" key="5">
    <source>
        <dbReference type="ARBA" id="ARBA00022454"/>
    </source>
</evidence>
<dbReference type="GO" id="GO:0006302">
    <property type="term" value="P:double-strand break repair"/>
    <property type="evidence" value="ECO:0007669"/>
    <property type="project" value="InterPro"/>
</dbReference>
<dbReference type="GO" id="GO:0070192">
    <property type="term" value="P:chromosome organization involved in meiotic cell cycle"/>
    <property type="evidence" value="ECO:0007669"/>
    <property type="project" value="TreeGrafter"/>
</dbReference>
<dbReference type="GO" id="GO:0043047">
    <property type="term" value="F:single-stranded telomeric DNA binding"/>
    <property type="evidence" value="ECO:0007669"/>
    <property type="project" value="TreeGrafter"/>
</dbReference>
<dbReference type="GO" id="GO:0007004">
    <property type="term" value="P:telomere maintenance via telomerase"/>
    <property type="evidence" value="ECO:0007669"/>
    <property type="project" value="TreeGrafter"/>
</dbReference>
<reference evidence="12" key="1">
    <citation type="submission" date="2021-06" db="EMBL/GenBank/DDBJ databases">
        <authorList>
            <person name="Kallberg Y."/>
            <person name="Tangrot J."/>
            <person name="Rosling A."/>
        </authorList>
    </citation>
    <scope>NUCLEOTIDE SEQUENCE</scope>
    <source>
        <strain evidence="12">BR232B</strain>
    </source>
</reference>
<evidence type="ECO:0000256" key="4">
    <source>
        <dbReference type="ARBA" id="ARBA00009439"/>
    </source>
</evidence>
<evidence type="ECO:0000313" key="13">
    <source>
        <dbReference type="Proteomes" id="UP000789739"/>
    </source>
</evidence>
<dbReference type="Pfam" id="PF13476">
    <property type="entry name" value="AAA_23"/>
    <property type="match status" value="1"/>
</dbReference>
<dbReference type="PANTHER" id="PTHR18867:SF12">
    <property type="entry name" value="DNA REPAIR PROTEIN RAD50"/>
    <property type="match status" value="1"/>
</dbReference>
<sequence>MTTFCGIQIQGIRSFHPDSPELIELNPPLTVIVGHNGAGKTTIVECLRYVTTGKLPGGTFVHDPRMLHRSEVKAQVRLLFKDEKDNKYLCCRSLSGAATGKGKGTSTISQKSVDGVFAIHKSDGEQRSVTMKCSDLDLKVRMLLGVPKTILESVIFCIQEDSNWPLADPATLKKRFDEIFGLDGWKATLDTFNVPEKKLLERQKVTHTQLQYLRTEKDTAEQTRQRLRGYQAEKARCEQISADLDQRIEQVETQIATLENLRDTFKEKEHDKIMLEKAVSSLREHTNALQASDEELEMEFVRYNEEIDKREMRREELKANVGRIRNEKQHYENQIMEMEKQMTRHSMNIENHKQRIAEFEQAFRDEAHSLRDSVQIFTDAFKSPTLISQQKGELVKRKNQIEVFFKQLKAEAHQREQYFGRELRELFTGLNNAKFRRTNFVNEIDKYRQHINNRRVYNRKHQELADELASLRKKLEKEKEDLDHAEKALKELVTTSDKDDQTDTLNELRSAAQDRRARLSKMHSEMEFFNRISRLRDERDQKAAKADRLRNDYKEEFREVQGGMYSESTLIGDINAKMEGQDTIQRDLLEKEKKLEDLEMRRQLAKAAEAQVRKHRQEFQRTLSNLAGDMFLGEAILESERKINSARDTLRLIGAVAVFADKALEIFDNQRKCFGCMRPLDGGESEKEFMKRIKEFRSAEEAPAFIENKAILERHTERLRELQSLTQWDERLQREEEEFQSEYNLDDLETNISQLKCEIQSLHTDLNNLEDLSNLKKTAENMLGLEAEVEQLSKEIVASEVNLADSGSASDPVRTTSELQDIEQEINKIQDEKDKVQKMKITKMQQVSQYTKVCQNLQDQITERERYLKDATEKMTLAEEAEASSKRAQREKEEVDKQIVQLEEQERKLNQEANAFREKTKSKEENYNKMLQQINTCLEKLIAAEHEYERFQHENGEQQMKELETRIKDVQLHSEQKSADERTVQHEIDFFESQFVQVSKHKINIERNIELRKTLRELETTNNQLDDIRNEIRNQFGDSTDPYRDLKTIRDNYMKERSKNAGILQANTENIAQTQDDIRSRYMNTDENYKAAKIEDIIIKTRLEDLKRLKTELETGLLTAHAKQMDRINKVIADLWRKTYRGDDIDFIAIKADAEGKAARSFNYRVSKVKGSVEISMKEGSSAGQRALASIIIRLALAEAFAGHCGALVLDEPTANLDVENTESLATSLGTYVFDLVHRIKSRNRLKMDYFLVLSIIRDRRYERPNFQLIIVTHNKNFVRMLGANSLSDTYVVVDKDYK</sequence>
<proteinExistence type="inferred from homology"/>
<keyword evidence="8" id="KW-0539">Nucleus</keyword>
<name>A0A9N9BAR1_9GLOM</name>
<keyword evidence="6" id="KW-0479">Metal-binding</keyword>
<evidence type="ECO:0000256" key="10">
    <source>
        <dbReference type="SAM" id="Coils"/>
    </source>
</evidence>